<dbReference type="OrthoDB" id="6513042at2759"/>
<organism evidence="11 12">
    <name type="scientific">Spirodela intermedia</name>
    <name type="common">Intermediate duckweed</name>
    <dbReference type="NCBI Taxonomy" id="51605"/>
    <lineage>
        <taxon>Eukaryota</taxon>
        <taxon>Viridiplantae</taxon>
        <taxon>Streptophyta</taxon>
        <taxon>Embryophyta</taxon>
        <taxon>Tracheophyta</taxon>
        <taxon>Spermatophyta</taxon>
        <taxon>Magnoliopsida</taxon>
        <taxon>Liliopsida</taxon>
        <taxon>Araceae</taxon>
        <taxon>Lemnoideae</taxon>
        <taxon>Spirodela</taxon>
    </lineage>
</organism>
<dbReference type="GO" id="GO:0045003">
    <property type="term" value="P:double-strand break repair via synthesis-dependent strand annealing"/>
    <property type="evidence" value="ECO:0007669"/>
    <property type="project" value="TreeGrafter"/>
</dbReference>
<dbReference type="GO" id="GO:0016787">
    <property type="term" value="F:hydrolase activity"/>
    <property type="evidence" value="ECO:0007669"/>
    <property type="project" value="UniProtKB-KW"/>
</dbReference>
<keyword evidence="3" id="KW-0547">Nucleotide-binding</keyword>
<dbReference type="EMBL" id="LR746271">
    <property type="protein sequence ID" value="CAA7400328.1"/>
    <property type="molecule type" value="Genomic_DNA"/>
</dbReference>
<evidence type="ECO:0000256" key="8">
    <source>
        <dbReference type="SAM" id="MobiDB-lite"/>
    </source>
</evidence>
<dbReference type="Proteomes" id="UP000663760">
    <property type="component" value="Chromosome 8"/>
</dbReference>
<feature type="region of interest" description="Disordered" evidence="8">
    <location>
        <begin position="973"/>
        <end position="1045"/>
    </location>
</feature>
<proteinExistence type="inferred from homology"/>
<gene>
    <name evidence="11" type="ORF">SI8410_08011006</name>
</gene>
<evidence type="ECO:0000256" key="1">
    <source>
        <dbReference type="ARBA" id="ARBA00004123"/>
    </source>
</evidence>
<name>A0A7I8KT97_SPIIN</name>
<feature type="domain" description="Helicase C-terminal" evidence="10">
    <location>
        <begin position="394"/>
        <end position="556"/>
    </location>
</feature>
<keyword evidence="12" id="KW-1185">Reference proteome</keyword>
<keyword evidence="4" id="KW-0378">Hydrolase</keyword>
<feature type="region of interest" description="Disordered" evidence="8">
    <location>
        <begin position="1128"/>
        <end position="1147"/>
    </location>
</feature>
<dbReference type="SMART" id="SM00490">
    <property type="entry name" value="HELICc"/>
    <property type="match status" value="1"/>
</dbReference>
<dbReference type="GO" id="GO:0000400">
    <property type="term" value="F:four-way junction DNA binding"/>
    <property type="evidence" value="ECO:0007669"/>
    <property type="project" value="TreeGrafter"/>
</dbReference>
<feature type="domain" description="Helicase ATP-binding" evidence="9">
    <location>
        <begin position="54"/>
        <end position="219"/>
    </location>
</feature>
<dbReference type="AlphaFoldDB" id="A0A7I8KT97"/>
<feature type="compositionally biased region" description="Basic residues" evidence="8">
    <location>
        <begin position="974"/>
        <end position="989"/>
    </location>
</feature>
<dbReference type="PROSITE" id="PS51192">
    <property type="entry name" value="HELICASE_ATP_BIND_1"/>
    <property type="match status" value="1"/>
</dbReference>
<evidence type="ECO:0000313" key="11">
    <source>
        <dbReference type="EMBL" id="CAA7400328.1"/>
    </source>
</evidence>
<dbReference type="PROSITE" id="PS51194">
    <property type="entry name" value="HELICASE_CTER"/>
    <property type="match status" value="1"/>
</dbReference>
<evidence type="ECO:0000259" key="9">
    <source>
        <dbReference type="PROSITE" id="PS51192"/>
    </source>
</evidence>
<dbReference type="CDD" id="cd12091">
    <property type="entry name" value="FANCM_ID"/>
    <property type="match status" value="1"/>
</dbReference>
<feature type="region of interest" description="Disordered" evidence="8">
    <location>
        <begin position="611"/>
        <end position="641"/>
    </location>
</feature>
<dbReference type="Pfam" id="PF00271">
    <property type="entry name" value="Helicase_C"/>
    <property type="match status" value="1"/>
</dbReference>
<dbReference type="InterPro" id="IPR001650">
    <property type="entry name" value="Helicase_C-like"/>
</dbReference>
<evidence type="ECO:0000256" key="7">
    <source>
        <dbReference type="ARBA" id="ARBA00023242"/>
    </source>
</evidence>
<dbReference type="Pfam" id="PF00270">
    <property type="entry name" value="DEAD"/>
    <property type="match status" value="1"/>
</dbReference>
<comment type="subcellular location">
    <subcellularLocation>
        <location evidence="1">Nucleus</location>
    </subcellularLocation>
</comment>
<dbReference type="InterPro" id="IPR039686">
    <property type="entry name" value="FANCM/Mph1-like_ID"/>
</dbReference>
<dbReference type="GO" id="GO:0009378">
    <property type="term" value="F:four-way junction helicase activity"/>
    <property type="evidence" value="ECO:0007669"/>
    <property type="project" value="TreeGrafter"/>
</dbReference>
<dbReference type="FunFam" id="3.40.50.300:FF:000861">
    <property type="entry name" value="Fanconi anemia, complementation group M"/>
    <property type="match status" value="1"/>
</dbReference>
<dbReference type="Gene3D" id="3.40.50.300">
    <property type="entry name" value="P-loop containing nucleotide triphosphate hydrolases"/>
    <property type="match status" value="2"/>
</dbReference>
<dbReference type="InterPro" id="IPR014001">
    <property type="entry name" value="Helicase_ATP-bd"/>
</dbReference>
<dbReference type="GO" id="GO:0005524">
    <property type="term" value="F:ATP binding"/>
    <property type="evidence" value="ECO:0007669"/>
    <property type="project" value="UniProtKB-KW"/>
</dbReference>
<keyword evidence="6" id="KW-0067">ATP-binding</keyword>
<dbReference type="GO" id="GO:0005634">
    <property type="term" value="C:nucleus"/>
    <property type="evidence" value="ECO:0007669"/>
    <property type="project" value="UniProtKB-SubCell"/>
</dbReference>
<dbReference type="InterPro" id="IPR011545">
    <property type="entry name" value="DEAD/DEAH_box_helicase_dom"/>
</dbReference>
<keyword evidence="5" id="KW-0347">Helicase</keyword>
<evidence type="ECO:0000313" key="12">
    <source>
        <dbReference type="Proteomes" id="UP000663760"/>
    </source>
</evidence>
<accession>A0A7I8KT97</accession>
<evidence type="ECO:0000256" key="6">
    <source>
        <dbReference type="ARBA" id="ARBA00022840"/>
    </source>
</evidence>
<dbReference type="SMART" id="SM00487">
    <property type="entry name" value="DEXDc"/>
    <property type="match status" value="1"/>
</dbReference>
<evidence type="ECO:0000256" key="5">
    <source>
        <dbReference type="ARBA" id="ARBA00022806"/>
    </source>
</evidence>
<feature type="compositionally biased region" description="Polar residues" evidence="8">
    <location>
        <begin position="1028"/>
        <end position="1045"/>
    </location>
</feature>
<dbReference type="GO" id="GO:0043138">
    <property type="term" value="F:3'-5' DNA helicase activity"/>
    <property type="evidence" value="ECO:0007669"/>
    <property type="project" value="InterPro"/>
</dbReference>
<dbReference type="Gene3D" id="1.20.1320.30">
    <property type="match status" value="1"/>
</dbReference>
<keyword evidence="7" id="KW-0539">Nucleus</keyword>
<feature type="region of interest" description="Disordered" evidence="8">
    <location>
        <begin position="908"/>
        <end position="939"/>
    </location>
</feature>
<dbReference type="CDD" id="cd18033">
    <property type="entry name" value="DEXDc_FANCM"/>
    <property type="match status" value="1"/>
</dbReference>
<dbReference type="PANTHER" id="PTHR14025:SF20">
    <property type="entry name" value="FANCONI ANEMIA GROUP M PROTEIN"/>
    <property type="match status" value="1"/>
</dbReference>
<feature type="compositionally biased region" description="Acidic residues" evidence="8">
    <location>
        <begin position="1011"/>
        <end position="1022"/>
    </location>
</feature>
<dbReference type="GO" id="GO:0036297">
    <property type="term" value="P:interstrand cross-link repair"/>
    <property type="evidence" value="ECO:0007669"/>
    <property type="project" value="TreeGrafter"/>
</dbReference>
<evidence type="ECO:0000256" key="2">
    <source>
        <dbReference type="ARBA" id="ARBA00009889"/>
    </source>
</evidence>
<feature type="region of interest" description="Disordered" evidence="8">
    <location>
        <begin position="1215"/>
        <end position="1247"/>
    </location>
</feature>
<dbReference type="PANTHER" id="PTHR14025">
    <property type="entry name" value="FANCONI ANEMIA GROUP M FANCM FAMILY MEMBER"/>
    <property type="match status" value="1"/>
</dbReference>
<evidence type="ECO:0000256" key="4">
    <source>
        <dbReference type="ARBA" id="ARBA00022801"/>
    </source>
</evidence>
<dbReference type="SUPFAM" id="SSF52540">
    <property type="entry name" value="P-loop containing nucleoside triphosphate hydrolases"/>
    <property type="match status" value="1"/>
</dbReference>
<sequence>MESSLFPGAAFDDEDNEFDWEAAVREIDSACQGASASTSGRVVNVPLRDYQFSITKTALFSNTLVALPTGLGKTLIAAVVMYNYFRWFPGGKIVFAAPSRPLVMQQIEACHNTVGIPQEWTIDMTGQTNPQKRSQFWKSKRVFFVTPQVLEKDILSGICPVKQLICLVIDEAHRAMGNYSYCVALMTLPVQLRVLALTATPGSKQKTIQNVIDNLHISTLEYRNENDNDVSPYIHSRKLELIEVSMCKQAVAINNFLLETIRPFASRLCNLGVLWCRDFAALSPCELLNSRDKFRQAPPSNLPLPKYGEVEGYFGVLITLYHIRKLLSSHGIRPAYDMLEDKLKQGSFARLMSRNEIIWDAKRLMQQSLSHGAPNPKLEKMKEKRRILSSQGQSSFQILEAVSSKEIFLSNMFRDIMNSLSDMGEVVNATEFIGQSSGKALKGQTQKVQQAVLQRFRAGGYNVIVATSIGEEGLDIMEVDLVICFDANISPLRMIQRMGRTGRKHDGRVPHTCRPQAQFVELSIEQFVPRGRKMGDGLTCRSPFAKEISKEEKCLIARIHRVRHSYKTTGMLIDAMQRLQGFSSFKANDNHSYEINLPSDQVMEIVTHGDNYEKDGAQGPLQAEDPESERSPNAISEGKDGRVMLKPDLSSQKTSVLHRFLFSEEFVTVNVCGGVSITSVPVLPFISESPCSKVKQADAMGPKCTNPDQVATSLQENLDSNEQSLHGDYETLLQIPIAAENPTRLQDFVEEEVPAEARKPPSVSQTSKTTHIIDDIELSPRLTHFIEKGIVPESPTFKSNDYPPKVACSAPTGIIDAPGYQGSHYVAGRIFESKIENTIPSSSIPEEAPEEIISPAIADDLPSILVSPGSPSSAKVPRQNEHGVEKVETSVHEAGIKCHSSVQLIEKTPVASHTKKGSSEGWKSGSAEALKSVHQTPKYKRLRRHRDVVRNLSCKLLEENFCSSVKQFCERTSRRNMKQAKRFRGKGKAKSNPNNFVEDEAEVSSDARASEDEDDDSDESGYDDSFINDGTNSAEASARPENSGSDMMAFYRRSLLTQSPTAMRRSPLFPANSPDESLSPLPAETGSCSSGRITNSLQTPGNVSRRGNESPAPNSITYPARSRTLNLCENGETSRTREGKKSKMTEVRKKKLSFPHVDLDPAPNLRLEHPTDPESAQGQPPHADLAIVTLSDDDFYEGLDLDAVEAHAAELLRCKPEMPVGPTDKIDEHPDEDFAASPSFDLGIQLG</sequence>
<evidence type="ECO:0000256" key="3">
    <source>
        <dbReference type="ARBA" id="ARBA00022741"/>
    </source>
</evidence>
<feature type="region of interest" description="Disordered" evidence="8">
    <location>
        <begin position="1061"/>
        <end position="1118"/>
    </location>
</feature>
<dbReference type="InterPro" id="IPR027417">
    <property type="entry name" value="P-loop_NTPase"/>
</dbReference>
<protein>
    <submittedName>
        <fullName evidence="11">Uncharacterized protein</fullName>
    </submittedName>
</protein>
<feature type="compositionally biased region" description="Polar residues" evidence="8">
    <location>
        <begin position="1086"/>
        <end position="1102"/>
    </location>
</feature>
<reference evidence="11" key="1">
    <citation type="submission" date="2020-02" db="EMBL/GenBank/DDBJ databases">
        <authorList>
            <person name="Scholz U."/>
            <person name="Mascher M."/>
            <person name="Fiebig A."/>
        </authorList>
    </citation>
    <scope>NUCLEOTIDE SEQUENCE</scope>
</reference>
<dbReference type="InterPro" id="IPR044749">
    <property type="entry name" value="FANCM_DEXDc"/>
</dbReference>
<comment type="similarity">
    <text evidence="2">Belongs to the DEAD box helicase family. DEAH subfamily. FANCM sub-subfamily.</text>
</comment>
<evidence type="ECO:0000259" key="10">
    <source>
        <dbReference type="PROSITE" id="PS51194"/>
    </source>
</evidence>
<feature type="compositionally biased region" description="Basic and acidic residues" evidence="8">
    <location>
        <begin position="1132"/>
        <end position="1147"/>
    </location>
</feature>